<dbReference type="PANTHER" id="PTHR30329:SF20">
    <property type="entry name" value="EXPORTED PROTEIN"/>
    <property type="match status" value="1"/>
</dbReference>
<dbReference type="PROSITE" id="PS51123">
    <property type="entry name" value="OMPA_2"/>
    <property type="match status" value="1"/>
</dbReference>
<reference evidence="5 6" key="1">
    <citation type="journal article" date="2013" name="Int. J. Syst. Evol. Microbiol.">
        <title>Hoeflea suaedae sp. nov., an endophytic bacterium isolated from the root of the halophyte Suaeda maritima.</title>
        <authorList>
            <person name="Chung E.J."/>
            <person name="Park J.A."/>
            <person name="Pramanik P."/>
            <person name="Bibi F."/>
            <person name="Jeon C.O."/>
            <person name="Chung Y.R."/>
        </authorList>
    </citation>
    <scope>NUCLEOTIDE SEQUENCE [LARGE SCALE GENOMIC DNA]</scope>
    <source>
        <strain evidence="5 6">YC6898</strain>
    </source>
</reference>
<dbReference type="Gene3D" id="3.30.1330.60">
    <property type="entry name" value="OmpA-like domain"/>
    <property type="match status" value="1"/>
</dbReference>
<evidence type="ECO:0000256" key="1">
    <source>
        <dbReference type="PROSITE-ProRule" id="PRU00473"/>
    </source>
</evidence>
<dbReference type="RefSeq" id="WP_133285343.1">
    <property type="nucleotide sequence ID" value="NZ_SMSI01000003.1"/>
</dbReference>
<dbReference type="InterPro" id="IPR006665">
    <property type="entry name" value="OmpA-like"/>
</dbReference>
<keyword evidence="3" id="KW-0812">Transmembrane</keyword>
<protein>
    <recommendedName>
        <fullName evidence="4">OmpA-like domain-containing protein</fullName>
    </recommendedName>
</protein>
<keyword evidence="6" id="KW-1185">Reference proteome</keyword>
<dbReference type="EMBL" id="SMSI01000003">
    <property type="protein sequence ID" value="TDH35058.1"/>
    <property type="molecule type" value="Genomic_DNA"/>
</dbReference>
<evidence type="ECO:0000259" key="4">
    <source>
        <dbReference type="PROSITE" id="PS51123"/>
    </source>
</evidence>
<dbReference type="Proteomes" id="UP000295131">
    <property type="component" value="Unassembled WGS sequence"/>
</dbReference>
<keyword evidence="1 3" id="KW-0472">Membrane</keyword>
<accession>A0A4V3A6X6</accession>
<comment type="caution">
    <text evidence="5">The sequence shown here is derived from an EMBL/GenBank/DDBJ whole genome shotgun (WGS) entry which is preliminary data.</text>
</comment>
<dbReference type="OrthoDB" id="5525824at2"/>
<evidence type="ECO:0000256" key="3">
    <source>
        <dbReference type="SAM" id="Phobius"/>
    </source>
</evidence>
<dbReference type="GO" id="GO:0016020">
    <property type="term" value="C:membrane"/>
    <property type="evidence" value="ECO:0007669"/>
    <property type="project" value="UniProtKB-UniRule"/>
</dbReference>
<proteinExistence type="predicted"/>
<name>A0A4V3A6X6_9HYPH</name>
<dbReference type="InterPro" id="IPR050330">
    <property type="entry name" value="Bact_OuterMem_StrucFunc"/>
</dbReference>
<gene>
    <name evidence="5" type="ORF">E2A64_15190</name>
</gene>
<feature type="coiled-coil region" evidence="2">
    <location>
        <begin position="56"/>
        <end position="104"/>
    </location>
</feature>
<dbReference type="PANTHER" id="PTHR30329">
    <property type="entry name" value="STATOR ELEMENT OF FLAGELLAR MOTOR COMPLEX"/>
    <property type="match status" value="1"/>
</dbReference>
<dbReference type="AlphaFoldDB" id="A0A4V3A6X6"/>
<feature type="transmembrane region" description="Helical" evidence="3">
    <location>
        <begin position="26"/>
        <end position="45"/>
    </location>
</feature>
<feature type="domain" description="OmpA-like" evidence="4">
    <location>
        <begin position="114"/>
        <end position="272"/>
    </location>
</feature>
<keyword evidence="3" id="KW-1133">Transmembrane helix</keyword>
<evidence type="ECO:0000256" key="2">
    <source>
        <dbReference type="SAM" id="Coils"/>
    </source>
</evidence>
<organism evidence="5 6">
    <name type="scientific">Pseudohoeflea suaedae</name>
    <dbReference type="NCBI Taxonomy" id="877384"/>
    <lineage>
        <taxon>Bacteria</taxon>
        <taxon>Pseudomonadati</taxon>
        <taxon>Pseudomonadota</taxon>
        <taxon>Alphaproteobacteria</taxon>
        <taxon>Hyphomicrobiales</taxon>
        <taxon>Rhizobiaceae</taxon>
        <taxon>Pseudohoeflea</taxon>
    </lineage>
</organism>
<dbReference type="SUPFAM" id="SSF103088">
    <property type="entry name" value="OmpA-like"/>
    <property type="match status" value="1"/>
</dbReference>
<evidence type="ECO:0000313" key="6">
    <source>
        <dbReference type="Proteomes" id="UP000295131"/>
    </source>
</evidence>
<keyword evidence="2" id="KW-0175">Coiled coil</keyword>
<evidence type="ECO:0000313" key="5">
    <source>
        <dbReference type="EMBL" id="TDH35058.1"/>
    </source>
</evidence>
<dbReference type="InterPro" id="IPR036737">
    <property type="entry name" value="OmpA-like_sf"/>
</dbReference>
<sequence length="302" mass="34008">MLAFDDNTGHEAEEAEENYFVSMTDMMVGILFIFIIMLMVFALQFQEQTDTSETQIEEVLKRVEEVANQLKILRDEIDTELASLDQSQRERTELLNDLKDELKEVGLEVQIDPENGVLRLTDNAIRFDSDRSNLNAAAAANVAKLAQVLQRVLPRYVSSCDELEAPECVGVNKSTSTIDTVFIEGHTDLTGTDERNWALSTERAVSTYREITTVQPGLRHLKNRGEKEILSVSGYSSTRPIPAPAGEAETDDVRGDRLAGNRRIDMRFVMEVDNSVRLNEVLKLTGAMEEQIEILRSEVIPR</sequence>